<keyword evidence="1" id="KW-0472">Membrane</keyword>
<dbReference type="EMBL" id="JFKE01000004">
    <property type="protein sequence ID" value="KAJ55723.1"/>
    <property type="molecule type" value="Genomic_DNA"/>
</dbReference>
<feature type="transmembrane region" description="Helical" evidence="1">
    <location>
        <begin position="18"/>
        <end position="40"/>
    </location>
</feature>
<proteinExistence type="predicted"/>
<feature type="transmembrane region" description="Helical" evidence="1">
    <location>
        <begin position="52"/>
        <end position="74"/>
    </location>
</feature>
<accession>A0A037ZHX1</accession>
<feature type="transmembrane region" description="Helical" evidence="1">
    <location>
        <begin position="183"/>
        <end position="202"/>
    </location>
</feature>
<feature type="transmembrane region" description="Helical" evidence="1">
    <location>
        <begin position="222"/>
        <end position="244"/>
    </location>
</feature>
<feature type="transmembrane region" description="Helical" evidence="1">
    <location>
        <begin position="120"/>
        <end position="140"/>
    </location>
</feature>
<keyword evidence="3" id="KW-1185">Reference proteome</keyword>
<feature type="transmembrane region" description="Helical" evidence="1">
    <location>
        <begin position="86"/>
        <end position="108"/>
    </location>
</feature>
<name>A0A037ZHX1_9RHOB</name>
<evidence type="ECO:0000313" key="3">
    <source>
        <dbReference type="Proteomes" id="UP000026249"/>
    </source>
</evidence>
<organism evidence="2 3">
    <name type="scientific">Actibacterium mucosum KCTC 23349</name>
    <dbReference type="NCBI Taxonomy" id="1454373"/>
    <lineage>
        <taxon>Bacteria</taxon>
        <taxon>Pseudomonadati</taxon>
        <taxon>Pseudomonadota</taxon>
        <taxon>Alphaproteobacteria</taxon>
        <taxon>Rhodobacterales</taxon>
        <taxon>Roseobacteraceae</taxon>
        <taxon>Actibacterium</taxon>
    </lineage>
</organism>
<evidence type="ECO:0000256" key="1">
    <source>
        <dbReference type="SAM" id="Phobius"/>
    </source>
</evidence>
<comment type="caution">
    <text evidence="2">The sequence shown here is derived from an EMBL/GenBank/DDBJ whole genome shotgun (WGS) entry which is preliminary data.</text>
</comment>
<evidence type="ECO:0000313" key="2">
    <source>
        <dbReference type="EMBL" id="KAJ55723.1"/>
    </source>
</evidence>
<feature type="transmembrane region" description="Helical" evidence="1">
    <location>
        <begin position="146"/>
        <end position="163"/>
    </location>
</feature>
<gene>
    <name evidence="2" type="ORF">ACMU_13635</name>
</gene>
<keyword evidence="1" id="KW-1133">Transmembrane helix</keyword>
<keyword evidence="1" id="KW-0812">Transmembrane</keyword>
<dbReference type="AlphaFoldDB" id="A0A037ZHX1"/>
<reference evidence="2 3" key="1">
    <citation type="submission" date="2014-03" db="EMBL/GenBank/DDBJ databases">
        <title>Draft Genome Sequence of Actibacterium mucosum KCTC 23349, a Marine Alphaproteobacterium with Complex Ionic Requirements Isolated from Mediterranean Seawater at Malvarrosa Beach, Valencia, Spain.</title>
        <authorList>
            <person name="Arahal D.R."/>
            <person name="Shao Z."/>
            <person name="Lai Q."/>
            <person name="Pujalte M.J."/>
        </authorList>
    </citation>
    <scope>NUCLEOTIDE SEQUENCE [LARGE SCALE GENOMIC DNA]</scope>
    <source>
        <strain evidence="2 3">KCTC 23349</strain>
    </source>
</reference>
<dbReference type="Proteomes" id="UP000026249">
    <property type="component" value="Unassembled WGS sequence"/>
</dbReference>
<dbReference type="STRING" id="1454373.ACMU_13635"/>
<protein>
    <submittedName>
        <fullName evidence="2">Uncharacterized protein</fullName>
    </submittedName>
</protein>
<sequence length="257" mass="27601">MDCINEWRKIVSPLFLEFYVMGVGVLLATTVVAFFATNAQTAGIDPPRIPRMLFAAGALLAVWFAGMTILVQVVDMGASVVPGGPPRLGLVFIGGGLLLFWLGLTSTLHRLVIDKMGQSYFMGIQTFRVAGGIFVIGMFYGQIPALFAIPAGLGDIAAGLMGWRAMKAVNRGDADARRKVVQANWVGLSDFAIALATGLMTADTVFQVVAHDSPNIVGQYPLILIPTFLVPVFLSAHFFSIRLLRQTNSKSSEPSHA</sequence>